<dbReference type="GO" id="GO:0016787">
    <property type="term" value="F:hydrolase activity"/>
    <property type="evidence" value="ECO:0007669"/>
    <property type="project" value="UniProtKB-KW"/>
</dbReference>
<name>C1MRP0_MICPC</name>
<dbReference type="PANTHER" id="PTHR43808">
    <property type="entry name" value="ACETYLORNITHINE DEACETYLASE"/>
    <property type="match status" value="1"/>
</dbReference>
<dbReference type="Gene3D" id="3.40.630.10">
    <property type="entry name" value="Zn peptidases"/>
    <property type="match status" value="2"/>
</dbReference>
<protein>
    <submittedName>
        <fullName evidence="4">Predicted protein</fullName>
    </submittedName>
</protein>
<gene>
    <name evidence="4" type="ORF">MICPUCDRAFT_33575</name>
</gene>
<reference evidence="4 5" key="1">
    <citation type="journal article" date="2009" name="Science">
        <title>Green evolution and dynamic adaptations revealed by genomes of the marine picoeukaryotes Micromonas.</title>
        <authorList>
            <person name="Worden A.Z."/>
            <person name="Lee J.H."/>
            <person name="Mock T."/>
            <person name="Rouze P."/>
            <person name="Simmons M.P."/>
            <person name="Aerts A.L."/>
            <person name="Allen A.E."/>
            <person name="Cuvelier M.L."/>
            <person name="Derelle E."/>
            <person name="Everett M.V."/>
            <person name="Foulon E."/>
            <person name="Grimwood J."/>
            <person name="Gundlach H."/>
            <person name="Henrissat B."/>
            <person name="Napoli C."/>
            <person name="McDonald S.M."/>
            <person name="Parker M.S."/>
            <person name="Rombauts S."/>
            <person name="Salamov A."/>
            <person name="Von Dassow P."/>
            <person name="Badger J.H."/>
            <person name="Coutinho P.M."/>
            <person name="Demir E."/>
            <person name="Dubchak I."/>
            <person name="Gentemann C."/>
            <person name="Eikrem W."/>
            <person name="Gready J.E."/>
            <person name="John U."/>
            <person name="Lanier W."/>
            <person name="Lindquist E.A."/>
            <person name="Lucas S."/>
            <person name="Mayer K.F."/>
            <person name="Moreau H."/>
            <person name="Not F."/>
            <person name="Otillar R."/>
            <person name="Panaud O."/>
            <person name="Pangilinan J."/>
            <person name="Paulsen I."/>
            <person name="Piegu B."/>
            <person name="Poliakov A."/>
            <person name="Robbens S."/>
            <person name="Schmutz J."/>
            <person name="Toulza E."/>
            <person name="Wyss T."/>
            <person name="Zelensky A."/>
            <person name="Zhou K."/>
            <person name="Armbrust E.V."/>
            <person name="Bhattacharya D."/>
            <person name="Goodenough U.W."/>
            <person name="Van de Peer Y."/>
            <person name="Grigoriev I.V."/>
        </authorList>
    </citation>
    <scope>NUCLEOTIDE SEQUENCE [LARGE SCALE GENOMIC DNA]</scope>
    <source>
        <strain evidence="4 5">CCMP1545</strain>
    </source>
</reference>
<dbReference type="Pfam" id="PF01546">
    <property type="entry name" value="Peptidase_M20"/>
    <property type="match status" value="1"/>
</dbReference>
<sequence>MGDATAALESLELNEERFVGLLRKLIGEVEKLQNTGVGTAYVPQEDLAIKHVLDVLAPHRVENGGPLEIDHVTYAEGRGNLIIKYPGTGTAEDVLSFVGSHLDVVPANPDAWDVDPFSLTVDGDKLSGRGTTDCLGHVALMTTLFSQIAELKPKLKTSLTCVFIASEEASGPGIGVDGLVAEGKLDHCKPGPVVWVDCADSQPCIGTAGAITWHLTATGHRFHSGLPHKGINGIELGMEACARLQAKFYETFPACQKERDYKFITPSTMKPTQIKCAPGGLNQIPPEATISGDVRLTPFYEVAKLKQCIEDEVAAMNKDIEALPTRGPCSKYVINPEGAEPIVGRLSLEWGDHLLTGIACDLESPAFKLMCDAINEVKGKAEPYSLTGSLPLVHEMQQEGFDIQLIGFGLMSTYHADNEYCSLNDMKDAAKILSRLITKFG</sequence>
<accession>C1MRP0</accession>
<proteinExistence type="predicted"/>
<dbReference type="Pfam" id="PF07687">
    <property type="entry name" value="M20_dimer"/>
    <property type="match status" value="1"/>
</dbReference>
<evidence type="ECO:0000259" key="3">
    <source>
        <dbReference type="Pfam" id="PF07687"/>
    </source>
</evidence>
<keyword evidence="2" id="KW-0378">Hydrolase</keyword>
<dbReference type="eggNOG" id="KOG2276">
    <property type="taxonomic scope" value="Eukaryota"/>
</dbReference>
<dbReference type="OrthoDB" id="7832001at2759"/>
<dbReference type="InterPro" id="IPR011650">
    <property type="entry name" value="Peptidase_M20_dimer"/>
</dbReference>
<dbReference type="Proteomes" id="UP000001876">
    <property type="component" value="Unassembled WGS sequence"/>
</dbReference>
<dbReference type="Gene3D" id="3.30.70.360">
    <property type="match status" value="1"/>
</dbReference>
<dbReference type="PANTHER" id="PTHR43808:SF3">
    <property type="entry name" value="ACETYLORNITHINE DEACETYLASE"/>
    <property type="match status" value="1"/>
</dbReference>
<dbReference type="RefSeq" id="XP_003058541.1">
    <property type="nucleotide sequence ID" value="XM_003058495.1"/>
</dbReference>
<evidence type="ECO:0000313" key="5">
    <source>
        <dbReference type="Proteomes" id="UP000001876"/>
    </source>
</evidence>
<keyword evidence="5" id="KW-1185">Reference proteome</keyword>
<dbReference type="AlphaFoldDB" id="C1MRP0"/>
<dbReference type="GeneID" id="9684348"/>
<evidence type="ECO:0000256" key="2">
    <source>
        <dbReference type="ARBA" id="ARBA00022801"/>
    </source>
</evidence>
<dbReference type="InterPro" id="IPR036264">
    <property type="entry name" value="Bact_exopeptidase_dim_dom"/>
</dbReference>
<evidence type="ECO:0000256" key="1">
    <source>
        <dbReference type="ARBA" id="ARBA00022723"/>
    </source>
</evidence>
<dbReference type="GO" id="GO:0046872">
    <property type="term" value="F:metal ion binding"/>
    <property type="evidence" value="ECO:0007669"/>
    <property type="project" value="UniProtKB-KW"/>
</dbReference>
<dbReference type="STRING" id="564608.C1MRP0"/>
<feature type="domain" description="Peptidase M20 dimerisation" evidence="3">
    <location>
        <begin position="205"/>
        <end position="318"/>
    </location>
</feature>
<organism evidence="5">
    <name type="scientific">Micromonas pusilla (strain CCMP1545)</name>
    <name type="common">Picoplanktonic green alga</name>
    <dbReference type="NCBI Taxonomy" id="564608"/>
    <lineage>
        <taxon>Eukaryota</taxon>
        <taxon>Viridiplantae</taxon>
        <taxon>Chlorophyta</taxon>
        <taxon>Mamiellophyceae</taxon>
        <taxon>Mamiellales</taxon>
        <taxon>Mamiellaceae</taxon>
        <taxon>Micromonas</taxon>
    </lineage>
</organism>
<keyword evidence="1" id="KW-0479">Metal-binding</keyword>
<dbReference type="EMBL" id="GG663739">
    <property type="protein sequence ID" value="EEH56996.1"/>
    <property type="molecule type" value="Genomic_DNA"/>
</dbReference>
<dbReference type="InterPro" id="IPR002933">
    <property type="entry name" value="Peptidase_M20"/>
</dbReference>
<dbReference type="SUPFAM" id="SSF53187">
    <property type="entry name" value="Zn-dependent exopeptidases"/>
    <property type="match status" value="1"/>
</dbReference>
<dbReference type="InterPro" id="IPR050072">
    <property type="entry name" value="Peptidase_M20A"/>
</dbReference>
<dbReference type="SUPFAM" id="SSF55031">
    <property type="entry name" value="Bacterial exopeptidase dimerisation domain"/>
    <property type="match status" value="1"/>
</dbReference>
<dbReference type="OMA" id="NEYCLFT"/>
<dbReference type="KEGG" id="mpp:MICPUCDRAFT_33575"/>
<evidence type="ECO:0000313" key="4">
    <source>
        <dbReference type="EMBL" id="EEH56996.1"/>
    </source>
</evidence>